<keyword evidence="1" id="KW-1133">Transmembrane helix</keyword>
<protein>
    <submittedName>
        <fullName evidence="2">Uncharacterized protein</fullName>
    </submittedName>
</protein>
<accession>A0A0F6AG59</accession>
<gene>
    <name evidence="2" type="ORF">N479_26475</name>
</gene>
<feature type="non-terminal residue" evidence="2">
    <location>
        <position position="161"/>
    </location>
</feature>
<dbReference type="AlphaFoldDB" id="A0A0F6AG59"/>
<evidence type="ECO:0000313" key="2">
    <source>
        <dbReference type="EMBL" id="KKE84791.1"/>
    </source>
</evidence>
<feature type="transmembrane region" description="Helical" evidence="1">
    <location>
        <begin position="137"/>
        <end position="157"/>
    </location>
</feature>
<organism evidence="2 3">
    <name type="scientific">Pseudoalteromonas luteoviolacea S4054</name>
    <dbReference type="NCBI Taxonomy" id="1129367"/>
    <lineage>
        <taxon>Bacteria</taxon>
        <taxon>Pseudomonadati</taxon>
        <taxon>Pseudomonadota</taxon>
        <taxon>Gammaproteobacteria</taxon>
        <taxon>Alteromonadales</taxon>
        <taxon>Pseudoalteromonadaceae</taxon>
        <taxon>Pseudoalteromonas</taxon>
    </lineage>
</organism>
<evidence type="ECO:0000313" key="3">
    <source>
        <dbReference type="Proteomes" id="UP000033434"/>
    </source>
</evidence>
<reference evidence="2 3" key="1">
    <citation type="journal article" date="2015" name="BMC Genomics">
        <title>Genome mining reveals unlocked bioactive potential of marine Gram-negative bacteria.</title>
        <authorList>
            <person name="Machado H."/>
            <person name="Sonnenschein E.C."/>
            <person name="Melchiorsen J."/>
            <person name="Gram L."/>
        </authorList>
    </citation>
    <scope>NUCLEOTIDE SEQUENCE [LARGE SCALE GENOMIC DNA]</scope>
    <source>
        <strain evidence="2 3">S4054</strain>
    </source>
</reference>
<sequence length="161" mass="18622">TNLRMKISQEAQTEEACQQAYKQIYDEIDKRADNVKKYKAQQIYYTELSKAHLHEKSYEERLALASSLNGCEFKTAKPYKKAFSSRVHTDHFHHIGNCDGQVLALRRAPGIWLICLFLSVLFFPAGLGFFFEGVFHGPNWLMPAALVLFCIGPWLTYKLWE</sequence>
<keyword evidence="1" id="KW-0472">Membrane</keyword>
<keyword evidence="1" id="KW-0812">Transmembrane</keyword>
<feature type="transmembrane region" description="Helical" evidence="1">
    <location>
        <begin position="111"/>
        <end position="131"/>
    </location>
</feature>
<name>A0A0F6AG59_9GAMM</name>
<comment type="caution">
    <text evidence="2">The sequence shown here is derived from an EMBL/GenBank/DDBJ whole genome shotgun (WGS) entry which is preliminary data.</text>
</comment>
<proteinExistence type="predicted"/>
<dbReference type="Proteomes" id="UP000033434">
    <property type="component" value="Unassembled WGS sequence"/>
</dbReference>
<feature type="non-terminal residue" evidence="2">
    <location>
        <position position="1"/>
    </location>
</feature>
<evidence type="ECO:0000256" key="1">
    <source>
        <dbReference type="SAM" id="Phobius"/>
    </source>
</evidence>
<dbReference type="EMBL" id="AUXW01000109">
    <property type="protein sequence ID" value="KKE84791.1"/>
    <property type="molecule type" value="Genomic_DNA"/>
</dbReference>